<keyword evidence="4" id="KW-0539">Nucleus</keyword>
<dbReference type="Gene3D" id="2.170.150.80">
    <property type="entry name" value="NAC domain"/>
    <property type="match status" value="1"/>
</dbReference>
<evidence type="ECO:0000313" key="8">
    <source>
        <dbReference type="Proteomes" id="UP000006038"/>
    </source>
</evidence>
<dbReference type="SUPFAM" id="SSF101941">
    <property type="entry name" value="NAC domain"/>
    <property type="match status" value="1"/>
</dbReference>
<dbReference type="GO" id="GO:0000976">
    <property type="term" value="F:transcription cis-regulatory region binding"/>
    <property type="evidence" value="ECO:0007669"/>
    <property type="project" value="TreeGrafter"/>
</dbReference>
<dbReference type="OMA" id="RKISHHK"/>
<dbReference type="InterPro" id="IPR036093">
    <property type="entry name" value="NAC_dom_sf"/>
</dbReference>
<dbReference type="eggNOG" id="ENOG502QUZ8">
    <property type="taxonomic scope" value="Eukaryota"/>
</dbReference>
<keyword evidence="1" id="KW-0805">Transcription regulation</keyword>
<dbReference type="EnsemblPlants" id="OB04G23430.1">
    <property type="protein sequence ID" value="OB04G23430.1"/>
    <property type="gene ID" value="OB04G23430"/>
</dbReference>
<reference evidence="7" key="1">
    <citation type="journal article" date="2013" name="Nat. Commun.">
        <title>Whole-genome sequencing of Oryza brachyantha reveals mechanisms underlying Oryza genome evolution.</title>
        <authorList>
            <person name="Chen J."/>
            <person name="Huang Q."/>
            <person name="Gao D."/>
            <person name="Wang J."/>
            <person name="Lang Y."/>
            <person name="Liu T."/>
            <person name="Li B."/>
            <person name="Bai Z."/>
            <person name="Luis Goicoechea J."/>
            <person name="Liang C."/>
            <person name="Chen C."/>
            <person name="Zhang W."/>
            <person name="Sun S."/>
            <person name="Liao Y."/>
            <person name="Zhang X."/>
            <person name="Yang L."/>
            <person name="Song C."/>
            <person name="Wang M."/>
            <person name="Shi J."/>
            <person name="Liu G."/>
            <person name="Liu J."/>
            <person name="Zhou H."/>
            <person name="Zhou W."/>
            <person name="Yu Q."/>
            <person name="An N."/>
            <person name="Chen Y."/>
            <person name="Cai Q."/>
            <person name="Wang B."/>
            <person name="Liu B."/>
            <person name="Min J."/>
            <person name="Huang Y."/>
            <person name="Wu H."/>
            <person name="Li Z."/>
            <person name="Zhang Y."/>
            <person name="Yin Y."/>
            <person name="Song W."/>
            <person name="Jiang J."/>
            <person name="Jackson S.A."/>
            <person name="Wing R.A."/>
            <person name="Wang J."/>
            <person name="Chen M."/>
        </authorList>
    </citation>
    <scope>NUCLEOTIDE SEQUENCE [LARGE SCALE GENOMIC DNA]</scope>
    <source>
        <strain evidence="7">cv. IRGC 101232</strain>
    </source>
</reference>
<dbReference type="PANTHER" id="PTHR31079">
    <property type="entry name" value="NAC DOMAIN-CONTAINING PROTEIN 73"/>
    <property type="match status" value="1"/>
</dbReference>
<accession>J3LYW8</accession>
<name>J3LYW8_ORYBR</name>
<dbReference type="GO" id="GO:0003700">
    <property type="term" value="F:DNA-binding transcription factor activity"/>
    <property type="evidence" value="ECO:0007669"/>
    <property type="project" value="InterPro"/>
</dbReference>
<feature type="region of interest" description="Disordered" evidence="5">
    <location>
        <begin position="172"/>
        <end position="214"/>
    </location>
</feature>
<sequence length="244" mass="27375">MDGSSSHFFHRISNAYGSGQRKRRKISHHKHSASDENIRWHKTGKSKEIYHNGVKKGWKKILVLYKGSKRDKIEQANWVMHQYNLGVEEDEKNGEFVVCKVFFQSSSKQTCTPEMDSVTETSDALTVRSDPITPITNPPQPLYPVNSPCDTEQNVTISHNQEGESSISTLRAKVEPENPGGCSGTGTSTAEDFDESPPQRYGLRGDSVPPLEEEPFPELDLFNLADFCKFSSQDSFSWADGDQT</sequence>
<dbReference type="Pfam" id="PF02365">
    <property type="entry name" value="NAM"/>
    <property type="match status" value="1"/>
</dbReference>
<dbReference type="STRING" id="4533.J3LYW8"/>
<evidence type="ECO:0000256" key="3">
    <source>
        <dbReference type="ARBA" id="ARBA00023163"/>
    </source>
</evidence>
<dbReference type="InterPro" id="IPR003441">
    <property type="entry name" value="NAC-dom"/>
</dbReference>
<feature type="domain" description="NAC" evidence="6">
    <location>
        <begin position="1"/>
        <end position="104"/>
    </location>
</feature>
<proteinExistence type="predicted"/>
<keyword evidence="3" id="KW-0804">Transcription</keyword>
<dbReference type="HOGENOM" id="CLU_1322814_0_0_1"/>
<dbReference type="InterPro" id="IPR044799">
    <property type="entry name" value="SOG1-like"/>
</dbReference>
<evidence type="ECO:0000256" key="2">
    <source>
        <dbReference type="ARBA" id="ARBA00023125"/>
    </source>
</evidence>
<evidence type="ECO:0000256" key="4">
    <source>
        <dbReference type="ARBA" id="ARBA00023242"/>
    </source>
</evidence>
<dbReference type="Proteomes" id="UP000006038">
    <property type="component" value="Chromosome 4"/>
</dbReference>
<evidence type="ECO:0000259" key="6">
    <source>
        <dbReference type="PROSITE" id="PS51005"/>
    </source>
</evidence>
<keyword evidence="8" id="KW-1185">Reference proteome</keyword>
<feature type="region of interest" description="Disordered" evidence="5">
    <location>
        <begin position="17"/>
        <end position="40"/>
    </location>
</feature>
<dbReference type="Gramene" id="OB04G23430.1">
    <property type="protein sequence ID" value="OB04G23430.1"/>
    <property type="gene ID" value="OB04G23430"/>
</dbReference>
<dbReference type="PROSITE" id="PS51005">
    <property type="entry name" value="NAC"/>
    <property type="match status" value="1"/>
</dbReference>
<feature type="compositionally biased region" description="Basic residues" evidence="5">
    <location>
        <begin position="20"/>
        <end position="31"/>
    </location>
</feature>
<evidence type="ECO:0000313" key="7">
    <source>
        <dbReference type="EnsemblPlants" id="OB04G23430.1"/>
    </source>
</evidence>
<protein>
    <recommendedName>
        <fullName evidence="6">NAC domain-containing protein</fullName>
    </recommendedName>
</protein>
<dbReference type="GO" id="GO:0005634">
    <property type="term" value="C:nucleus"/>
    <property type="evidence" value="ECO:0007669"/>
    <property type="project" value="TreeGrafter"/>
</dbReference>
<dbReference type="PANTHER" id="PTHR31079:SF25">
    <property type="entry name" value="NAC DOMAIN TRANSCRIPTION FACTOR SUPERFAMILY PROTEIN-RELATED"/>
    <property type="match status" value="1"/>
</dbReference>
<organism evidence="7">
    <name type="scientific">Oryza brachyantha</name>
    <name type="common">malo sina</name>
    <dbReference type="NCBI Taxonomy" id="4533"/>
    <lineage>
        <taxon>Eukaryota</taxon>
        <taxon>Viridiplantae</taxon>
        <taxon>Streptophyta</taxon>
        <taxon>Embryophyta</taxon>
        <taxon>Tracheophyta</taxon>
        <taxon>Spermatophyta</taxon>
        <taxon>Magnoliopsida</taxon>
        <taxon>Liliopsida</taxon>
        <taxon>Poales</taxon>
        <taxon>Poaceae</taxon>
        <taxon>BOP clade</taxon>
        <taxon>Oryzoideae</taxon>
        <taxon>Oryzeae</taxon>
        <taxon>Oryzinae</taxon>
        <taxon>Oryza</taxon>
    </lineage>
</organism>
<reference evidence="7" key="2">
    <citation type="submission" date="2013-04" db="UniProtKB">
        <authorList>
            <consortium name="EnsemblPlants"/>
        </authorList>
    </citation>
    <scope>IDENTIFICATION</scope>
</reference>
<evidence type="ECO:0000256" key="1">
    <source>
        <dbReference type="ARBA" id="ARBA00023015"/>
    </source>
</evidence>
<dbReference type="AlphaFoldDB" id="J3LYW8"/>
<evidence type="ECO:0000256" key="5">
    <source>
        <dbReference type="SAM" id="MobiDB-lite"/>
    </source>
</evidence>
<keyword evidence="2" id="KW-0238">DNA-binding</keyword>